<feature type="region of interest" description="Disordered" evidence="3">
    <location>
        <begin position="84"/>
        <end position="107"/>
    </location>
</feature>
<sequence>MQSFVHSAATSHDNTAWNTTQGVWNETLDEFIDLQAMDLATGHALLCSTNDGPLHGFQTAPVHVHEPFDNLSSTNGLHHAQILTQHKADSQSHERQGSNAAAGEGDMQSQINELRKVVSSLIAEKLPSNDGPRPNRQARLFGSFSCNQSDQDSSRLASGVSTPLDGLASPFDLSDDSPIYSRRGSAASVGSLPTKRGSRIPGGYPCVKCNARFDIPGDLRHHERNHLPNEERPHQCSQCDQRFLYPKDVARHERQVHKTSKVDHAEHQDAECPTPDKRKESHPLNSRQRRERKRQLLDTQAAVRSRERRIRQSRLSFEQKSPPNTQPNSRSGSPERRRYSAIPDIITEDTGNAKLDLLLPDPEADLSQAVKDLQTQVSAQQDTISDLEHQLKETKRDAEVWLSERNTLGNLLEQYTRNFSSGSRHAPLHHLGSTELPQSATGNTEPIDFNQWADFDMGKPP</sequence>
<feature type="region of interest" description="Disordered" evidence="3">
    <location>
        <begin position="145"/>
        <end position="165"/>
    </location>
</feature>
<organism evidence="5 6">
    <name type="scientific">Lecanosticta acicola</name>
    <dbReference type="NCBI Taxonomy" id="111012"/>
    <lineage>
        <taxon>Eukaryota</taxon>
        <taxon>Fungi</taxon>
        <taxon>Dikarya</taxon>
        <taxon>Ascomycota</taxon>
        <taxon>Pezizomycotina</taxon>
        <taxon>Dothideomycetes</taxon>
        <taxon>Dothideomycetidae</taxon>
        <taxon>Mycosphaerellales</taxon>
        <taxon>Mycosphaerellaceae</taxon>
        <taxon>Lecanosticta</taxon>
    </lineage>
</organism>
<reference evidence="5" key="1">
    <citation type="submission" date="2023-11" db="EMBL/GenBank/DDBJ databases">
        <authorList>
            <person name="Alioto T."/>
            <person name="Alioto T."/>
            <person name="Gomez Garrido J."/>
        </authorList>
    </citation>
    <scope>NUCLEOTIDE SEQUENCE</scope>
</reference>
<feature type="region of interest" description="Disordered" evidence="3">
    <location>
        <begin position="254"/>
        <end position="337"/>
    </location>
</feature>
<comment type="caution">
    <text evidence="5">The sequence shown here is derived from an EMBL/GenBank/DDBJ whole genome shotgun (WGS) entry which is preliminary data.</text>
</comment>
<evidence type="ECO:0000313" key="5">
    <source>
        <dbReference type="EMBL" id="CAK4009325.1"/>
    </source>
</evidence>
<gene>
    <name evidence="5" type="ORF">LECACI_7A004388</name>
</gene>
<accession>A0AAI9EAR6</accession>
<feature type="domain" description="C2H2-type" evidence="4">
    <location>
        <begin position="234"/>
        <end position="262"/>
    </location>
</feature>
<feature type="compositionally biased region" description="Polar residues" evidence="3">
    <location>
        <begin position="318"/>
        <end position="332"/>
    </location>
</feature>
<dbReference type="PROSITE" id="PS50157">
    <property type="entry name" value="ZINC_FINGER_C2H2_2"/>
    <property type="match status" value="2"/>
</dbReference>
<protein>
    <submittedName>
        <fullName evidence="5">Dolichol-phosphate mannosyltransferase subunit 3</fullName>
    </submittedName>
</protein>
<feature type="region of interest" description="Disordered" evidence="3">
    <location>
        <begin position="421"/>
        <end position="461"/>
    </location>
</feature>
<feature type="coiled-coil region" evidence="2">
    <location>
        <begin position="370"/>
        <end position="404"/>
    </location>
</feature>
<dbReference type="GO" id="GO:0008270">
    <property type="term" value="F:zinc ion binding"/>
    <property type="evidence" value="ECO:0007669"/>
    <property type="project" value="UniProtKB-KW"/>
</dbReference>
<keyword evidence="2" id="KW-0175">Coiled coil</keyword>
<dbReference type="InterPro" id="IPR013087">
    <property type="entry name" value="Znf_C2H2_type"/>
</dbReference>
<keyword evidence="1" id="KW-0862">Zinc</keyword>
<feature type="compositionally biased region" description="Basic and acidic residues" evidence="3">
    <location>
        <begin position="86"/>
        <end position="96"/>
    </location>
</feature>
<dbReference type="Gene3D" id="3.30.160.60">
    <property type="entry name" value="Classic Zinc Finger"/>
    <property type="match status" value="1"/>
</dbReference>
<keyword evidence="6" id="KW-1185">Reference proteome</keyword>
<feature type="compositionally biased region" description="Polar residues" evidence="3">
    <location>
        <begin position="435"/>
        <end position="444"/>
    </location>
</feature>
<feature type="compositionally biased region" description="Polar residues" evidence="3">
    <location>
        <begin position="145"/>
        <end position="161"/>
    </location>
</feature>
<keyword evidence="1" id="KW-0479">Metal-binding</keyword>
<evidence type="ECO:0000313" key="6">
    <source>
        <dbReference type="Proteomes" id="UP001296104"/>
    </source>
</evidence>
<keyword evidence="5" id="KW-0328">Glycosyltransferase</keyword>
<dbReference type="SMART" id="SM00355">
    <property type="entry name" value="ZnF_C2H2"/>
    <property type="match status" value="2"/>
</dbReference>
<dbReference type="InterPro" id="IPR036236">
    <property type="entry name" value="Znf_C2H2_sf"/>
</dbReference>
<dbReference type="EMBL" id="CAVMBE010000024">
    <property type="protein sequence ID" value="CAK4009325.1"/>
    <property type="molecule type" value="Genomic_DNA"/>
</dbReference>
<evidence type="ECO:0000256" key="3">
    <source>
        <dbReference type="SAM" id="MobiDB-lite"/>
    </source>
</evidence>
<dbReference type="SUPFAM" id="SSF57667">
    <property type="entry name" value="beta-beta-alpha zinc fingers"/>
    <property type="match status" value="1"/>
</dbReference>
<evidence type="ECO:0000256" key="1">
    <source>
        <dbReference type="PROSITE-ProRule" id="PRU00042"/>
    </source>
</evidence>
<keyword evidence="5" id="KW-0808">Transferase</keyword>
<dbReference type="GO" id="GO:0016757">
    <property type="term" value="F:glycosyltransferase activity"/>
    <property type="evidence" value="ECO:0007669"/>
    <property type="project" value="UniProtKB-KW"/>
</dbReference>
<name>A0AAI9EAR6_9PEZI</name>
<evidence type="ECO:0000256" key="2">
    <source>
        <dbReference type="SAM" id="Coils"/>
    </source>
</evidence>
<feature type="domain" description="C2H2-type" evidence="4">
    <location>
        <begin position="204"/>
        <end position="233"/>
    </location>
</feature>
<keyword evidence="1" id="KW-0863">Zinc-finger</keyword>
<dbReference type="AlphaFoldDB" id="A0AAI9EAR6"/>
<feature type="compositionally biased region" description="Basic and acidic residues" evidence="3">
    <location>
        <begin position="260"/>
        <end position="282"/>
    </location>
</feature>
<evidence type="ECO:0000259" key="4">
    <source>
        <dbReference type="PROSITE" id="PS50157"/>
    </source>
</evidence>
<dbReference type="Proteomes" id="UP001296104">
    <property type="component" value="Unassembled WGS sequence"/>
</dbReference>
<proteinExistence type="predicted"/>
<dbReference type="PROSITE" id="PS00028">
    <property type="entry name" value="ZINC_FINGER_C2H2_1"/>
    <property type="match status" value="2"/>
</dbReference>